<gene>
    <name evidence="1" type="ORF">J2Z43_001310</name>
</gene>
<dbReference type="RefSeq" id="WP_209456423.1">
    <property type="nucleotide sequence ID" value="NZ_JAGGJX010000002.1"/>
</dbReference>
<evidence type="ECO:0000313" key="1">
    <source>
        <dbReference type="EMBL" id="MBP1854917.1"/>
    </source>
</evidence>
<sequence length="61" mass="6906">MVYGYTHTAAVDPTISHYKAIIKYMGWKDRGIVTQSGVMKNREIKGHSSLVEARNLANRIQ</sequence>
<proteinExistence type="predicted"/>
<comment type="caution">
    <text evidence="1">The sequence shown here is derived from an EMBL/GenBank/DDBJ whole genome shotgun (WGS) entry which is preliminary data.</text>
</comment>
<dbReference type="Proteomes" id="UP000767291">
    <property type="component" value="Unassembled WGS sequence"/>
</dbReference>
<protein>
    <submittedName>
        <fullName evidence="1">Uncharacterized protein</fullName>
    </submittedName>
</protein>
<keyword evidence="2" id="KW-1185">Reference proteome</keyword>
<accession>A0ABS4EAE9</accession>
<organism evidence="1 2">
    <name type="scientific">Metaclostridioides mangenotii</name>
    <dbReference type="NCBI Taxonomy" id="1540"/>
    <lineage>
        <taxon>Bacteria</taxon>
        <taxon>Bacillati</taxon>
        <taxon>Bacillota</taxon>
        <taxon>Clostridia</taxon>
        <taxon>Peptostreptococcales</taxon>
        <taxon>Peptostreptococcaceae</taxon>
        <taxon>Metaclostridioides</taxon>
    </lineage>
</organism>
<name>A0ABS4EAE9_9FIRM</name>
<reference evidence="1 2" key="1">
    <citation type="submission" date="2021-03" db="EMBL/GenBank/DDBJ databases">
        <title>Genomic Encyclopedia of Type Strains, Phase IV (KMG-IV): sequencing the most valuable type-strain genomes for metagenomic binning, comparative biology and taxonomic classification.</title>
        <authorList>
            <person name="Goeker M."/>
        </authorList>
    </citation>
    <scope>NUCLEOTIDE SEQUENCE [LARGE SCALE GENOMIC DNA]</scope>
    <source>
        <strain evidence="1 2">DSM 1289</strain>
    </source>
</reference>
<evidence type="ECO:0000313" key="2">
    <source>
        <dbReference type="Proteomes" id="UP000767291"/>
    </source>
</evidence>
<dbReference type="EMBL" id="JAGGJX010000002">
    <property type="protein sequence ID" value="MBP1854917.1"/>
    <property type="molecule type" value="Genomic_DNA"/>
</dbReference>